<name>A0A1M6KN63_9FIRM</name>
<sequence>MRWARVAHLTGMSLSEWLSFDDLTREAVCVAIEDLVEELKD</sequence>
<dbReference type="STRING" id="1121432.SAMN02745219_02933"/>
<organism evidence="1 2">
    <name type="scientific">Desulfofundulus thermosubterraneus DSM 16057</name>
    <dbReference type="NCBI Taxonomy" id="1121432"/>
    <lineage>
        <taxon>Bacteria</taxon>
        <taxon>Bacillati</taxon>
        <taxon>Bacillota</taxon>
        <taxon>Clostridia</taxon>
        <taxon>Eubacteriales</taxon>
        <taxon>Peptococcaceae</taxon>
        <taxon>Desulfofundulus</taxon>
    </lineage>
</organism>
<dbReference type="Proteomes" id="UP000184529">
    <property type="component" value="Unassembled WGS sequence"/>
</dbReference>
<keyword evidence="2" id="KW-1185">Reference proteome</keyword>
<accession>A0A1M6KN63</accession>
<proteinExistence type="predicted"/>
<evidence type="ECO:0000313" key="2">
    <source>
        <dbReference type="Proteomes" id="UP000184529"/>
    </source>
</evidence>
<dbReference type="AlphaFoldDB" id="A0A1M6KN63"/>
<protein>
    <submittedName>
        <fullName evidence="1">Uncharacterized protein</fullName>
    </submittedName>
</protein>
<dbReference type="EMBL" id="FQZM01000043">
    <property type="protein sequence ID" value="SHJ60361.1"/>
    <property type="molecule type" value="Genomic_DNA"/>
</dbReference>
<evidence type="ECO:0000313" key="1">
    <source>
        <dbReference type="EMBL" id="SHJ60361.1"/>
    </source>
</evidence>
<gene>
    <name evidence="1" type="ORF">SAMN02745219_02933</name>
</gene>
<reference evidence="2" key="1">
    <citation type="submission" date="2016-11" db="EMBL/GenBank/DDBJ databases">
        <authorList>
            <person name="Varghese N."/>
            <person name="Submissions S."/>
        </authorList>
    </citation>
    <scope>NUCLEOTIDE SEQUENCE [LARGE SCALE GENOMIC DNA]</scope>
    <source>
        <strain evidence="2">DSM 16057</strain>
    </source>
</reference>